<organism evidence="2 3">
    <name type="scientific">Elysia marginata</name>
    <dbReference type="NCBI Taxonomy" id="1093978"/>
    <lineage>
        <taxon>Eukaryota</taxon>
        <taxon>Metazoa</taxon>
        <taxon>Spiralia</taxon>
        <taxon>Lophotrochozoa</taxon>
        <taxon>Mollusca</taxon>
        <taxon>Gastropoda</taxon>
        <taxon>Heterobranchia</taxon>
        <taxon>Euthyneura</taxon>
        <taxon>Panpulmonata</taxon>
        <taxon>Sacoglossa</taxon>
        <taxon>Placobranchoidea</taxon>
        <taxon>Plakobranchidae</taxon>
        <taxon>Elysia</taxon>
    </lineage>
</organism>
<reference evidence="2 3" key="1">
    <citation type="journal article" date="2021" name="Elife">
        <title>Chloroplast acquisition without the gene transfer in kleptoplastic sea slugs, Plakobranchus ocellatus.</title>
        <authorList>
            <person name="Maeda T."/>
            <person name="Takahashi S."/>
            <person name="Yoshida T."/>
            <person name="Shimamura S."/>
            <person name="Takaki Y."/>
            <person name="Nagai Y."/>
            <person name="Toyoda A."/>
            <person name="Suzuki Y."/>
            <person name="Arimoto A."/>
            <person name="Ishii H."/>
            <person name="Satoh N."/>
            <person name="Nishiyama T."/>
            <person name="Hasebe M."/>
            <person name="Maruyama T."/>
            <person name="Minagawa J."/>
            <person name="Obokata J."/>
            <person name="Shigenobu S."/>
        </authorList>
    </citation>
    <scope>NUCLEOTIDE SEQUENCE [LARGE SCALE GENOMIC DNA]</scope>
</reference>
<evidence type="ECO:0000256" key="1">
    <source>
        <dbReference type="SAM" id="MobiDB-lite"/>
    </source>
</evidence>
<dbReference type="AlphaFoldDB" id="A0AAV4GBD3"/>
<dbReference type="EMBL" id="BMAT01001291">
    <property type="protein sequence ID" value="GFR82742.1"/>
    <property type="molecule type" value="Genomic_DNA"/>
</dbReference>
<evidence type="ECO:0000313" key="2">
    <source>
        <dbReference type="EMBL" id="GFR82742.1"/>
    </source>
</evidence>
<feature type="region of interest" description="Disordered" evidence="1">
    <location>
        <begin position="86"/>
        <end position="106"/>
    </location>
</feature>
<proteinExistence type="predicted"/>
<protein>
    <submittedName>
        <fullName evidence="2">Uncharacterized protein</fullName>
    </submittedName>
</protein>
<accession>A0AAV4GBD3</accession>
<name>A0AAV4GBD3_9GAST</name>
<evidence type="ECO:0000313" key="3">
    <source>
        <dbReference type="Proteomes" id="UP000762676"/>
    </source>
</evidence>
<sequence length="106" mass="11025">MFDACTPHSPRALNLCHLPGNYADFLSPSTARRGSLESGGQAGQAGLPVWVYRGSVWSVLVLLSGDLSVLTACCYSPLISAHSAEALPNTHSPKGYSPSADQHSGG</sequence>
<comment type="caution">
    <text evidence="2">The sequence shown here is derived from an EMBL/GenBank/DDBJ whole genome shotgun (WGS) entry which is preliminary data.</text>
</comment>
<keyword evidence="3" id="KW-1185">Reference proteome</keyword>
<dbReference type="Proteomes" id="UP000762676">
    <property type="component" value="Unassembled WGS sequence"/>
</dbReference>
<gene>
    <name evidence="2" type="ORF">ElyMa_000633500</name>
</gene>